<dbReference type="EMBL" id="QEAM01000089">
    <property type="protein sequence ID" value="TPX46957.1"/>
    <property type="molecule type" value="Genomic_DNA"/>
</dbReference>
<organism evidence="3 4">
    <name type="scientific">Synchytrium endobioticum</name>
    <dbReference type="NCBI Taxonomy" id="286115"/>
    <lineage>
        <taxon>Eukaryota</taxon>
        <taxon>Fungi</taxon>
        <taxon>Fungi incertae sedis</taxon>
        <taxon>Chytridiomycota</taxon>
        <taxon>Chytridiomycota incertae sedis</taxon>
        <taxon>Chytridiomycetes</taxon>
        <taxon>Synchytriales</taxon>
        <taxon>Synchytriaceae</taxon>
        <taxon>Synchytrium</taxon>
    </lineage>
</organism>
<evidence type="ECO:0000256" key="2">
    <source>
        <dbReference type="SAM" id="SignalP"/>
    </source>
</evidence>
<dbReference type="AlphaFoldDB" id="A0A507D6M0"/>
<feature type="signal peptide" evidence="2">
    <location>
        <begin position="1"/>
        <end position="20"/>
    </location>
</feature>
<reference evidence="3 4" key="1">
    <citation type="journal article" date="2019" name="Sci. Rep.">
        <title>Comparative genomics of chytrid fungi reveal insights into the obligate biotrophic and pathogenic lifestyle of Synchytrium endobioticum.</title>
        <authorList>
            <person name="van de Vossenberg B.T.L.H."/>
            <person name="Warris S."/>
            <person name="Nguyen H.D.T."/>
            <person name="van Gent-Pelzer M.P.E."/>
            <person name="Joly D.L."/>
            <person name="van de Geest H.C."/>
            <person name="Bonants P.J.M."/>
            <person name="Smith D.S."/>
            <person name="Levesque C.A."/>
            <person name="van der Lee T.A.J."/>
        </authorList>
    </citation>
    <scope>NUCLEOTIDE SEQUENCE [LARGE SCALE GENOMIC DNA]</scope>
    <source>
        <strain evidence="3 4">LEV6574</strain>
    </source>
</reference>
<accession>A0A507D6M0</accession>
<feature type="chain" id="PRO_5021320397" evidence="2">
    <location>
        <begin position="21"/>
        <end position="700"/>
    </location>
</feature>
<sequence length="700" mass="78841">MSKHFIIVLLLFQVCQDGFADPEDPDVMLKKHAEAIRGERWRFSVYNVEEDIDLTKKVEALRPVLMEASNADATILVPLVINHMMEPLDVSFTEADVRSPAAEMSLAYLEFCWEALSLASHLLQDVTGLGVESVETLNGEYWLEMCKRVGDAAFGSPTAIEYSPDISQEINWPSVNMVLGFQVLETVKALESLKASDESPVSSLTEAYVFLNGVPFLDGPVFTTSESGLDLYSRYKNSDSPEHLAYCIRYLKIVAQRVQFVVVACSRFLRQRQKNRCLQEKHIIDIRKHVIWKKWLVKSYIDDISSLQEKLLACWVNMPREVKKHLQEVTSRIVKLKAETSANSYPEAKASAKIKDILVAHPLNFLREDTGVPSEVISMFELIAPGKPYEPHLQTSPYMALAAEYHLLLLWRCMQRLSLLKWFKNYYDIELLHDSVATVERVNEVENDITGFARHVLEMFDFYDETAHPRISRMSEEERNVARELLHPGDIHLASTWEEIIGANAAKYIVAADQAKKKIKDSDSPYAIQRVGKIPLIVNSLIKALPVPDNLQGSYLNLAATLHQLAVIRILKAAAQWPESNIFEEPLGRRNELYNVYNNAAIAVDASPQPNFIYSPFEMPELDNIVASLESASLHTGYTGAQEDIYNPGSSSRVADGEFGFGMRSSAHFEGGSSSRSSLNYDTSGDSPPASYNDWYRLGS</sequence>
<dbReference type="VEuPathDB" id="FungiDB:SeMB42_g04762"/>
<proteinExistence type="predicted"/>
<comment type="caution">
    <text evidence="3">The sequence shown here is derived from an EMBL/GenBank/DDBJ whole genome shotgun (WGS) entry which is preliminary data.</text>
</comment>
<protein>
    <submittedName>
        <fullName evidence="3">Uncharacterized protein</fullName>
    </submittedName>
</protein>
<keyword evidence="2" id="KW-0732">Signal</keyword>
<evidence type="ECO:0000313" key="4">
    <source>
        <dbReference type="Proteomes" id="UP000320475"/>
    </source>
</evidence>
<dbReference type="VEuPathDB" id="FungiDB:SeMB42_g01796"/>
<dbReference type="Proteomes" id="UP000320475">
    <property type="component" value="Unassembled WGS sequence"/>
</dbReference>
<evidence type="ECO:0000256" key="1">
    <source>
        <dbReference type="SAM" id="MobiDB-lite"/>
    </source>
</evidence>
<feature type="region of interest" description="Disordered" evidence="1">
    <location>
        <begin position="669"/>
        <end position="692"/>
    </location>
</feature>
<gene>
    <name evidence="3" type="ORF">SeLEV6574_g02911</name>
</gene>
<name>A0A507D6M0_9FUNG</name>
<feature type="compositionally biased region" description="Polar residues" evidence="1">
    <location>
        <begin position="672"/>
        <end position="686"/>
    </location>
</feature>
<evidence type="ECO:0000313" key="3">
    <source>
        <dbReference type="EMBL" id="TPX46957.1"/>
    </source>
</evidence>